<keyword evidence="4 7" id="KW-0689">Ribosomal protein</keyword>
<dbReference type="FunFam" id="2.40.30.10:FF:000004">
    <property type="entry name" value="50S ribosomal protein L3"/>
    <property type="match status" value="1"/>
</dbReference>
<evidence type="ECO:0000256" key="10">
    <source>
        <dbReference type="SAM" id="MobiDB-lite"/>
    </source>
</evidence>
<evidence type="ECO:0000313" key="11">
    <source>
        <dbReference type="EMBL" id="TKJ41990.1"/>
    </source>
</evidence>
<dbReference type="GO" id="GO:0022625">
    <property type="term" value="C:cytosolic large ribosomal subunit"/>
    <property type="evidence" value="ECO:0007669"/>
    <property type="project" value="TreeGrafter"/>
</dbReference>
<dbReference type="SUPFAM" id="SSF50447">
    <property type="entry name" value="Translation proteins"/>
    <property type="match status" value="1"/>
</dbReference>
<dbReference type="PANTHER" id="PTHR11229">
    <property type="entry name" value="50S RIBOSOMAL PROTEIN L3"/>
    <property type="match status" value="1"/>
</dbReference>
<dbReference type="GO" id="GO:0003735">
    <property type="term" value="F:structural constituent of ribosome"/>
    <property type="evidence" value="ECO:0007669"/>
    <property type="project" value="UniProtKB-UniRule"/>
</dbReference>
<accession>A0A532V451</accession>
<dbReference type="GO" id="GO:0006412">
    <property type="term" value="P:translation"/>
    <property type="evidence" value="ECO:0007669"/>
    <property type="project" value="UniProtKB-UniRule"/>
</dbReference>
<comment type="function">
    <text evidence="7 9">One of the primary rRNA binding proteins, it binds directly near the 3'-end of the 23S rRNA, where it nucleates assembly of the 50S subunit.</text>
</comment>
<evidence type="ECO:0000256" key="7">
    <source>
        <dbReference type="HAMAP-Rule" id="MF_01325"/>
    </source>
</evidence>
<dbReference type="PANTHER" id="PTHR11229:SF16">
    <property type="entry name" value="LARGE RIBOSOMAL SUBUNIT PROTEIN UL3C"/>
    <property type="match status" value="1"/>
</dbReference>
<evidence type="ECO:0000256" key="9">
    <source>
        <dbReference type="RuleBase" id="RU003906"/>
    </source>
</evidence>
<organism evidence="11 12">
    <name type="scientific">candidate division TA06 bacterium B3_TA06</name>
    <dbReference type="NCBI Taxonomy" id="2012487"/>
    <lineage>
        <taxon>Bacteria</taxon>
        <taxon>Bacteria division TA06</taxon>
    </lineage>
</organism>
<keyword evidence="2 7" id="KW-0699">rRNA-binding</keyword>
<evidence type="ECO:0000256" key="8">
    <source>
        <dbReference type="RuleBase" id="RU003905"/>
    </source>
</evidence>
<keyword evidence="5 7" id="KW-0687">Ribonucleoprotein</keyword>
<dbReference type="HAMAP" id="MF_01325_B">
    <property type="entry name" value="Ribosomal_uL3_B"/>
    <property type="match status" value="1"/>
</dbReference>
<dbReference type="InterPro" id="IPR000597">
    <property type="entry name" value="Ribosomal_uL3"/>
</dbReference>
<feature type="region of interest" description="Disordered" evidence="10">
    <location>
        <begin position="120"/>
        <end position="152"/>
    </location>
</feature>
<evidence type="ECO:0000256" key="6">
    <source>
        <dbReference type="ARBA" id="ARBA00035243"/>
    </source>
</evidence>
<evidence type="ECO:0000256" key="4">
    <source>
        <dbReference type="ARBA" id="ARBA00022980"/>
    </source>
</evidence>
<gene>
    <name evidence="7" type="primary">rplC</name>
    <name evidence="11" type="ORF">CEE36_08020</name>
</gene>
<name>A0A532V451_UNCT6</name>
<dbReference type="InterPro" id="IPR019927">
    <property type="entry name" value="Ribosomal_uL3_bac/org-type"/>
</dbReference>
<dbReference type="Proteomes" id="UP000317778">
    <property type="component" value="Unassembled WGS sequence"/>
</dbReference>
<evidence type="ECO:0000313" key="12">
    <source>
        <dbReference type="Proteomes" id="UP000317778"/>
    </source>
</evidence>
<comment type="caution">
    <text evidence="11">The sequence shown here is derived from an EMBL/GenBank/DDBJ whole genome shotgun (WGS) entry which is preliminary data.</text>
</comment>
<evidence type="ECO:0000256" key="3">
    <source>
        <dbReference type="ARBA" id="ARBA00022884"/>
    </source>
</evidence>
<keyword evidence="3 7" id="KW-0694">RNA-binding</keyword>
<evidence type="ECO:0000256" key="1">
    <source>
        <dbReference type="ARBA" id="ARBA00006540"/>
    </source>
</evidence>
<dbReference type="GO" id="GO:0019843">
    <property type="term" value="F:rRNA binding"/>
    <property type="evidence" value="ECO:0007669"/>
    <property type="project" value="UniProtKB-UniRule"/>
</dbReference>
<sequence length="206" mass="22553">MEAMLGRKLGMSRVYADGRKVTSVTLVETDSCHVVQRKTVERDGYAALQLGIGRRKRATKPLRGHLKKAGLGHVPARVIEVRGEFEDNVTPGKKLDVAMFEPGDRVDVVGWTKGRGFAGGMKRHNWHGGPRTHGSNHHRRVGSVGPGTSPGRIWKGSRMPGHYGNEQQTIRNLRVVKVDAERQLLYLKGSVPGPVGGFLAIKKTAP</sequence>
<proteinExistence type="inferred from homology"/>
<dbReference type="InterPro" id="IPR009000">
    <property type="entry name" value="Transl_B-barrel_sf"/>
</dbReference>
<dbReference type="EMBL" id="NJBO01000012">
    <property type="protein sequence ID" value="TKJ41990.1"/>
    <property type="molecule type" value="Genomic_DNA"/>
</dbReference>
<evidence type="ECO:0000256" key="5">
    <source>
        <dbReference type="ARBA" id="ARBA00023274"/>
    </source>
</evidence>
<comment type="subunit">
    <text evidence="7 9">Part of the 50S ribosomal subunit. Forms a cluster with proteins L14 and L19.</text>
</comment>
<protein>
    <recommendedName>
        <fullName evidence="6 7">Large ribosomal subunit protein uL3</fullName>
    </recommendedName>
</protein>
<comment type="similarity">
    <text evidence="1 7 8">Belongs to the universal ribosomal protein uL3 family.</text>
</comment>
<dbReference type="Pfam" id="PF00297">
    <property type="entry name" value="Ribosomal_L3"/>
    <property type="match status" value="1"/>
</dbReference>
<dbReference type="AlphaFoldDB" id="A0A532V451"/>
<dbReference type="Gene3D" id="3.30.160.810">
    <property type="match status" value="1"/>
</dbReference>
<reference evidence="11 12" key="1">
    <citation type="submission" date="2017-06" db="EMBL/GenBank/DDBJ databases">
        <title>Novel microbial phyla capable of carbon fixation and sulfur reduction in deep-sea sediments.</title>
        <authorList>
            <person name="Huang J."/>
            <person name="Baker B."/>
            <person name="Wang Y."/>
        </authorList>
    </citation>
    <scope>NUCLEOTIDE SEQUENCE [LARGE SCALE GENOMIC DNA]</scope>
    <source>
        <strain evidence="11">B3_TA06</strain>
    </source>
</reference>
<dbReference type="NCBIfam" id="TIGR03625">
    <property type="entry name" value="L3_bact"/>
    <property type="match status" value="1"/>
</dbReference>
<dbReference type="PROSITE" id="PS00474">
    <property type="entry name" value="RIBOSOMAL_L3"/>
    <property type="match status" value="1"/>
</dbReference>
<evidence type="ECO:0000256" key="2">
    <source>
        <dbReference type="ARBA" id="ARBA00022730"/>
    </source>
</evidence>
<dbReference type="Gene3D" id="2.40.30.10">
    <property type="entry name" value="Translation factors"/>
    <property type="match status" value="1"/>
</dbReference>
<dbReference type="InterPro" id="IPR019926">
    <property type="entry name" value="Ribosomal_uL3_CS"/>
</dbReference>